<dbReference type="Proteomes" id="UP000204551">
    <property type="component" value="Chromosome"/>
</dbReference>
<dbReference type="AlphaFoldDB" id="A0A221URV5"/>
<reference evidence="3 5" key="2">
    <citation type="submission" date="2019-06" db="EMBL/GenBank/DDBJ databases">
        <title>A large-scale integrated study on North Sea by COGITO (Coastal Microbe Genomic &amp; Taxonomic Observatory).</title>
        <authorList>
            <person name="Teeling H."/>
        </authorList>
    </citation>
    <scope>NUCLEOTIDE SEQUENCE [LARGE SCALE GENOMIC DNA]</scope>
    <source>
        <strain evidence="3 5">MAR_2009_79</strain>
    </source>
</reference>
<dbReference type="Proteomes" id="UP000315363">
    <property type="component" value="Unassembled WGS sequence"/>
</dbReference>
<sequence length="42" mass="4554">MILQYLPLVNWSNGIIMISVFGAVCVGLVTAVLMLMNSGKKK</sequence>
<dbReference type="KEGG" id="aalg:AREALGSMS7_00163"/>
<protein>
    <submittedName>
        <fullName evidence="2">Uncharacterized protein</fullName>
    </submittedName>
</protein>
<keyword evidence="5" id="KW-1185">Reference proteome</keyword>
<evidence type="ECO:0000313" key="4">
    <source>
        <dbReference type="Proteomes" id="UP000204551"/>
    </source>
</evidence>
<dbReference type="EMBL" id="CP022515">
    <property type="protein sequence ID" value="ASO03661.1"/>
    <property type="molecule type" value="Genomic_DNA"/>
</dbReference>
<dbReference type="RefSeq" id="WP_262482703.1">
    <property type="nucleotide sequence ID" value="NZ_CP022515.1"/>
</dbReference>
<evidence type="ECO:0000256" key="1">
    <source>
        <dbReference type="SAM" id="Phobius"/>
    </source>
</evidence>
<evidence type="ECO:0000313" key="5">
    <source>
        <dbReference type="Proteomes" id="UP000315363"/>
    </source>
</evidence>
<evidence type="ECO:0000313" key="2">
    <source>
        <dbReference type="EMBL" id="ASO03661.1"/>
    </source>
</evidence>
<dbReference type="EMBL" id="VHIF01000001">
    <property type="protein sequence ID" value="TQO35723.1"/>
    <property type="molecule type" value="Genomic_DNA"/>
</dbReference>
<keyword evidence="1" id="KW-1133">Transmembrane helix</keyword>
<name>A0A221URV5_9FLAO</name>
<organism evidence="2 4">
    <name type="scientific">Arenibacter algicola</name>
    <dbReference type="NCBI Taxonomy" id="616991"/>
    <lineage>
        <taxon>Bacteria</taxon>
        <taxon>Pseudomonadati</taxon>
        <taxon>Bacteroidota</taxon>
        <taxon>Flavobacteriia</taxon>
        <taxon>Flavobacteriales</taxon>
        <taxon>Flavobacteriaceae</taxon>
        <taxon>Arenibacter</taxon>
    </lineage>
</organism>
<proteinExistence type="predicted"/>
<gene>
    <name evidence="2" type="ORF">AREALGSMS7_00163</name>
    <name evidence="3" type="ORF">GQ41_0273</name>
</gene>
<feature type="transmembrane region" description="Helical" evidence="1">
    <location>
        <begin position="15"/>
        <end position="36"/>
    </location>
</feature>
<evidence type="ECO:0000313" key="3">
    <source>
        <dbReference type="EMBL" id="TQO35723.1"/>
    </source>
</evidence>
<reference evidence="2 4" key="1">
    <citation type="submission" date="2017-07" db="EMBL/GenBank/DDBJ databases">
        <title>Genome Sequence of Arenibacter algicola Strain SMS7 Isolated from a culture of the Diatom Skeletonema marinoi.</title>
        <authorList>
            <person name="Topel M."/>
            <person name="Pinder M.I.M."/>
            <person name="Johansson O.N."/>
            <person name="Kourtchenko O."/>
            <person name="Godhe A."/>
            <person name="Clarke A.K."/>
        </authorList>
    </citation>
    <scope>NUCLEOTIDE SEQUENCE [LARGE SCALE GENOMIC DNA]</scope>
    <source>
        <strain evidence="2 4">SMS7</strain>
    </source>
</reference>
<accession>A0A221URV5</accession>
<keyword evidence="1" id="KW-0812">Transmembrane</keyword>
<keyword evidence="1" id="KW-0472">Membrane</keyword>